<feature type="domain" description="Type VII secretion system protein EccE" evidence="9">
    <location>
        <begin position="118"/>
        <end position="200"/>
    </location>
</feature>
<evidence type="ECO:0000256" key="7">
    <source>
        <dbReference type="SAM" id="MobiDB-lite"/>
    </source>
</evidence>
<sequence length="309" mass="33631">MTARIALASLFVVAAVLARPWQTDLERWVLGVSVAAVVVLLAWWGGLFCTTMLRYRMAIWRRNHSKGNHSKTADPSRETVVLRVDPADPAQLPVAVSFLDRYGIVCDKVRVTHRDANGSRRSWISLTVAATDNLPALQARSSRIPLRDTAEVVGRRLADQLREDGWNVTIVDGVDTPVPSPAKETWRGMKDDAGFVSAYRVAVTDKLDDTLAEIAALAAPEAWTALEFTGDPARPRISVGCAVRSAEKPKAKAPVARLTPARGRHRPALEALSPLSVDRLEAAPAQPPKSLLSRTSVEHETPQEAGHPA</sequence>
<reference evidence="10" key="1">
    <citation type="submission" date="2023-03" db="EMBL/GenBank/DDBJ databases">
        <title>Draft genome sequence of a Mycolicibacterium mageritense strain H4_3_1 isolated from a hybrid biological-inorganic system reactor.</title>
        <authorList>
            <person name="Feng X."/>
            <person name="Kazama D."/>
            <person name="Sato K."/>
            <person name="Kobayashi H."/>
        </authorList>
    </citation>
    <scope>NUCLEOTIDE SEQUENCE</scope>
    <source>
        <strain evidence="10">H4_3_1</strain>
    </source>
</reference>
<dbReference type="NCBIfam" id="TIGR03923">
    <property type="entry name" value="T7SS_EccE"/>
    <property type="match status" value="1"/>
</dbReference>
<accession>A0AAI8TV55</accession>
<comment type="subcellular location">
    <subcellularLocation>
        <location evidence="1">Cell membrane</location>
    </subcellularLocation>
</comment>
<evidence type="ECO:0000259" key="9">
    <source>
        <dbReference type="Pfam" id="PF11203"/>
    </source>
</evidence>
<gene>
    <name evidence="10" type="primary">eccE3</name>
    <name evidence="10" type="ORF">hbim_03056</name>
</gene>
<proteinExistence type="inferred from homology"/>
<keyword evidence="3" id="KW-1003">Cell membrane</keyword>
<evidence type="ECO:0000256" key="6">
    <source>
        <dbReference type="ARBA" id="ARBA00023136"/>
    </source>
</evidence>
<evidence type="ECO:0000256" key="5">
    <source>
        <dbReference type="ARBA" id="ARBA00022989"/>
    </source>
</evidence>
<organism evidence="10 11">
    <name type="scientific">Mycolicibacterium mageritense</name>
    <name type="common">Mycobacterium mageritense</name>
    <dbReference type="NCBI Taxonomy" id="53462"/>
    <lineage>
        <taxon>Bacteria</taxon>
        <taxon>Bacillati</taxon>
        <taxon>Actinomycetota</taxon>
        <taxon>Actinomycetes</taxon>
        <taxon>Mycobacteriales</taxon>
        <taxon>Mycobacteriaceae</taxon>
        <taxon>Mycolicibacterium</taxon>
    </lineage>
</organism>
<dbReference type="AlphaFoldDB" id="A0AAI8TV55"/>
<name>A0AAI8TV55_MYCME</name>
<dbReference type="Pfam" id="PF11203">
    <property type="entry name" value="EccE"/>
    <property type="match status" value="1"/>
</dbReference>
<evidence type="ECO:0000313" key="10">
    <source>
        <dbReference type="EMBL" id="BDY29120.1"/>
    </source>
</evidence>
<evidence type="ECO:0000256" key="8">
    <source>
        <dbReference type="SAM" id="Phobius"/>
    </source>
</evidence>
<evidence type="ECO:0000256" key="4">
    <source>
        <dbReference type="ARBA" id="ARBA00022692"/>
    </source>
</evidence>
<feature type="transmembrane region" description="Helical" evidence="8">
    <location>
        <begin position="28"/>
        <end position="53"/>
    </location>
</feature>
<dbReference type="GO" id="GO:0005886">
    <property type="term" value="C:plasma membrane"/>
    <property type="evidence" value="ECO:0007669"/>
    <property type="project" value="UniProtKB-SubCell"/>
</dbReference>
<dbReference type="InterPro" id="IPR021368">
    <property type="entry name" value="T7SS_EccE"/>
</dbReference>
<dbReference type="EMBL" id="AP027452">
    <property type="protein sequence ID" value="BDY29120.1"/>
    <property type="molecule type" value="Genomic_DNA"/>
</dbReference>
<evidence type="ECO:0000256" key="3">
    <source>
        <dbReference type="ARBA" id="ARBA00022475"/>
    </source>
</evidence>
<evidence type="ECO:0000313" key="11">
    <source>
        <dbReference type="Proteomes" id="UP001241092"/>
    </source>
</evidence>
<keyword evidence="6 8" id="KW-0472">Membrane</keyword>
<dbReference type="InterPro" id="IPR050051">
    <property type="entry name" value="EccE_dom"/>
</dbReference>
<keyword evidence="5 8" id="KW-1133">Transmembrane helix</keyword>
<keyword evidence="4 8" id="KW-0812">Transmembrane</keyword>
<dbReference type="RefSeq" id="WP_276821226.1">
    <property type="nucleotide sequence ID" value="NZ_AP027452.1"/>
</dbReference>
<comment type="similarity">
    <text evidence="2">Belongs to the EccE family.</text>
</comment>
<protein>
    <submittedName>
        <fullName evidence="10">ESX-3 secretion system protein EccE3</fullName>
    </submittedName>
</protein>
<feature type="region of interest" description="Disordered" evidence="7">
    <location>
        <begin position="272"/>
        <end position="309"/>
    </location>
</feature>
<evidence type="ECO:0000256" key="1">
    <source>
        <dbReference type="ARBA" id="ARBA00004236"/>
    </source>
</evidence>
<evidence type="ECO:0000256" key="2">
    <source>
        <dbReference type="ARBA" id="ARBA00007759"/>
    </source>
</evidence>
<dbReference type="Proteomes" id="UP001241092">
    <property type="component" value="Chromosome"/>
</dbReference>